<name>A0ABV0RKF6_9TELE</name>
<comment type="caution">
    <text evidence="1">The sequence shown here is derived from an EMBL/GenBank/DDBJ whole genome shotgun (WGS) entry which is preliminary data.</text>
</comment>
<proteinExistence type="predicted"/>
<evidence type="ECO:0000313" key="2">
    <source>
        <dbReference type="Proteomes" id="UP001434883"/>
    </source>
</evidence>
<accession>A0ABV0RKF6</accession>
<keyword evidence="2" id="KW-1185">Reference proteome</keyword>
<reference evidence="1 2" key="1">
    <citation type="submission" date="2021-06" db="EMBL/GenBank/DDBJ databases">
        <authorList>
            <person name="Palmer J.M."/>
        </authorList>
    </citation>
    <scope>NUCLEOTIDE SEQUENCE [LARGE SCALE GENOMIC DNA]</scope>
    <source>
        <strain evidence="1 2">XC_2019</strain>
        <tissue evidence="1">Muscle</tissue>
    </source>
</reference>
<dbReference type="Proteomes" id="UP001434883">
    <property type="component" value="Unassembled WGS sequence"/>
</dbReference>
<evidence type="ECO:0000313" key="1">
    <source>
        <dbReference type="EMBL" id="MEQ2208436.1"/>
    </source>
</evidence>
<protein>
    <submittedName>
        <fullName evidence="1">Uncharacterized protein</fullName>
    </submittedName>
</protein>
<organism evidence="1 2">
    <name type="scientific">Xenoophorus captivus</name>
    <dbReference type="NCBI Taxonomy" id="1517983"/>
    <lineage>
        <taxon>Eukaryota</taxon>
        <taxon>Metazoa</taxon>
        <taxon>Chordata</taxon>
        <taxon>Craniata</taxon>
        <taxon>Vertebrata</taxon>
        <taxon>Euteleostomi</taxon>
        <taxon>Actinopterygii</taxon>
        <taxon>Neopterygii</taxon>
        <taxon>Teleostei</taxon>
        <taxon>Neoteleostei</taxon>
        <taxon>Acanthomorphata</taxon>
        <taxon>Ovalentaria</taxon>
        <taxon>Atherinomorphae</taxon>
        <taxon>Cyprinodontiformes</taxon>
        <taxon>Goodeidae</taxon>
        <taxon>Xenoophorus</taxon>
    </lineage>
</organism>
<gene>
    <name evidence="1" type="ORF">XENOCAPTIV_030593</name>
</gene>
<sequence length="180" mass="20291">MQKDPRPGVKPRTFLLQGNSATNCTTAQPMENWMGKQTYLYRFILSCKTSSLFSRTYIQSVAYSSSGLTYNSFVDRGDHGPLKDCKEPRSSGCQTGPDHNPPPPCWIAGMRCLLFSKHGFVHYDQTSLPWSHLSRGHCSRSHALTLGCICCDVQLWKDGSCLRCFPLGNNFPFCRTKDLR</sequence>
<dbReference type="EMBL" id="JAHRIN010050508">
    <property type="protein sequence ID" value="MEQ2208436.1"/>
    <property type="molecule type" value="Genomic_DNA"/>
</dbReference>